<evidence type="ECO:0000313" key="4">
    <source>
        <dbReference type="Proteomes" id="UP000739538"/>
    </source>
</evidence>
<dbReference type="GO" id="GO:0006935">
    <property type="term" value="P:chemotaxis"/>
    <property type="evidence" value="ECO:0007669"/>
    <property type="project" value="UniProtKB-KW"/>
</dbReference>
<proteinExistence type="predicted"/>
<evidence type="ECO:0000256" key="1">
    <source>
        <dbReference type="ARBA" id="ARBA00022500"/>
    </source>
</evidence>
<dbReference type="AlphaFoldDB" id="A0A956NCR9"/>
<comment type="caution">
    <text evidence="3">The sequence shown here is derived from an EMBL/GenBank/DDBJ whole genome shotgun (WGS) entry which is preliminary data.</text>
</comment>
<evidence type="ECO:0000313" key="3">
    <source>
        <dbReference type="EMBL" id="MCA9756789.1"/>
    </source>
</evidence>
<gene>
    <name evidence="3" type="ORF">KDA27_13380</name>
</gene>
<dbReference type="Pfam" id="PF13690">
    <property type="entry name" value="CheX"/>
    <property type="match status" value="1"/>
</dbReference>
<evidence type="ECO:0000259" key="2">
    <source>
        <dbReference type="Pfam" id="PF13690"/>
    </source>
</evidence>
<sequence length="157" mass="17497">MQDEQKEQLVEVFTRVAERITFMFAEPADRETLEPPTSDFRCIHIAFHGDYAGDLTMWIPTDARAEITENVLGEDVEDDGSDDTLGELMNMICGNFLTQIVGYDGVLNLTPPRCEPATESFESLVQDPDCIPLLLEEHPVFLKANLKDCGKKGSEAA</sequence>
<dbReference type="InterPro" id="IPR028051">
    <property type="entry name" value="CheX-like_dom"/>
</dbReference>
<feature type="domain" description="Chemotaxis phosphatase CheX-like" evidence="2">
    <location>
        <begin position="44"/>
        <end position="113"/>
    </location>
</feature>
<keyword evidence="1" id="KW-0145">Chemotaxis</keyword>
<protein>
    <submittedName>
        <fullName evidence="3">Chemotaxis protein CheX</fullName>
    </submittedName>
</protein>
<dbReference type="Proteomes" id="UP000739538">
    <property type="component" value="Unassembled WGS sequence"/>
</dbReference>
<organism evidence="3 4">
    <name type="scientific">Eiseniibacteriota bacterium</name>
    <dbReference type="NCBI Taxonomy" id="2212470"/>
    <lineage>
        <taxon>Bacteria</taxon>
        <taxon>Candidatus Eiseniibacteriota</taxon>
    </lineage>
</organism>
<dbReference type="InterPro" id="IPR028976">
    <property type="entry name" value="CheC-like_sf"/>
</dbReference>
<dbReference type="Gene3D" id="3.40.1550.10">
    <property type="entry name" value="CheC-like"/>
    <property type="match status" value="1"/>
</dbReference>
<dbReference type="EMBL" id="JAGQHS010000067">
    <property type="protein sequence ID" value="MCA9756789.1"/>
    <property type="molecule type" value="Genomic_DNA"/>
</dbReference>
<reference evidence="3" key="2">
    <citation type="journal article" date="2021" name="Microbiome">
        <title>Successional dynamics and alternative stable states in a saline activated sludge microbial community over 9 years.</title>
        <authorList>
            <person name="Wang Y."/>
            <person name="Ye J."/>
            <person name="Ju F."/>
            <person name="Liu L."/>
            <person name="Boyd J.A."/>
            <person name="Deng Y."/>
            <person name="Parks D.H."/>
            <person name="Jiang X."/>
            <person name="Yin X."/>
            <person name="Woodcroft B.J."/>
            <person name="Tyson G.W."/>
            <person name="Hugenholtz P."/>
            <person name="Polz M.F."/>
            <person name="Zhang T."/>
        </authorList>
    </citation>
    <scope>NUCLEOTIDE SEQUENCE</scope>
    <source>
        <strain evidence="3">HKST-UBA02</strain>
    </source>
</reference>
<accession>A0A956NCR9</accession>
<dbReference type="SUPFAM" id="SSF103039">
    <property type="entry name" value="CheC-like"/>
    <property type="match status" value="1"/>
</dbReference>
<reference evidence="3" key="1">
    <citation type="submission" date="2020-04" db="EMBL/GenBank/DDBJ databases">
        <authorList>
            <person name="Zhang T."/>
        </authorList>
    </citation>
    <scope>NUCLEOTIDE SEQUENCE</scope>
    <source>
        <strain evidence="3">HKST-UBA02</strain>
    </source>
</reference>
<name>A0A956NCR9_UNCEI</name>